<dbReference type="FunFam" id="3.40.50.1970:FF:000003">
    <property type="entry name" value="Alcohol dehydrogenase, iron-containing"/>
    <property type="match status" value="1"/>
</dbReference>
<protein>
    <submittedName>
        <fullName evidence="6">NADH-dependent alcohol dehydrogenase</fullName>
    </submittedName>
</protein>
<dbReference type="Pfam" id="PF00465">
    <property type="entry name" value="Fe-ADH"/>
    <property type="match status" value="1"/>
</dbReference>
<name>A0A3A1YKB8_9GAMM</name>
<sequence length="381" mass="41813">MKDFTFVNPTRIEFGASKEERIGDYINEFALKKVLIVYGSERIKTNGLFARVAHSLEVQGIAFVELGGVKSNPVLSKVKEGIELARQAQVDGVLAIGGGSVLDTAKAIAAGSLYQGEVWDLFSGTEIKAALPIFSIMTLAASGSEMNPGAVITKEETAEKFFIHHSLLFPKVSVINPELQNTVSKEYLVYSASDIITHSLEAYFTAKERPELVNLLVEANIKTVIRTTNTLLAEPNNTQARGEFAWAATLALNGSTLVGIEGFSYPNHMLEHAMSAVTDIPHGAGLSIVLPAWMQWYHKQNPEAFTRFAREIFGEQTAIAGIESLKAWYEQIGTPTSLSQAGIDEATLEQIFKTLERDTYSWGLNEIYTPAVIREIFAYAK</sequence>
<evidence type="ECO:0000313" key="7">
    <source>
        <dbReference type="Proteomes" id="UP000265964"/>
    </source>
</evidence>
<dbReference type="GO" id="GO:0005829">
    <property type="term" value="C:cytosol"/>
    <property type="evidence" value="ECO:0007669"/>
    <property type="project" value="TreeGrafter"/>
</dbReference>
<feature type="domain" description="Fe-containing alcohol dehydrogenase-like C-terminal" evidence="5">
    <location>
        <begin position="189"/>
        <end position="351"/>
    </location>
</feature>
<evidence type="ECO:0000256" key="3">
    <source>
        <dbReference type="ARBA" id="ARBA00023002"/>
    </source>
</evidence>
<dbReference type="Proteomes" id="UP000265964">
    <property type="component" value="Unassembled WGS sequence"/>
</dbReference>
<dbReference type="InterPro" id="IPR044731">
    <property type="entry name" value="BDH-like"/>
</dbReference>
<organism evidence="6 7">
    <name type="scientific">Psittacicella gerlachiana</name>
    <dbReference type="NCBI Taxonomy" id="2028574"/>
    <lineage>
        <taxon>Bacteria</taxon>
        <taxon>Pseudomonadati</taxon>
        <taxon>Pseudomonadota</taxon>
        <taxon>Gammaproteobacteria</taxon>
        <taxon>Pasteurellales</taxon>
        <taxon>Psittacicellaceae</taxon>
        <taxon>Psittacicella</taxon>
    </lineage>
</organism>
<evidence type="ECO:0000256" key="1">
    <source>
        <dbReference type="ARBA" id="ARBA00001962"/>
    </source>
</evidence>
<evidence type="ECO:0000259" key="5">
    <source>
        <dbReference type="Pfam" id="PF25137"/>
    </source>
</evidence>
<dbReference type="PANTHER" id="PTHR43633:SF1">
    <property type="entry name" value="ALCOHOL DEHYDROGENASE YQHD"/>
    <property type="match status" value="1"/>
</dbReference>
<dbReference type="AlphaFoldDB" id="A0A3A1YKB8"/>
<reference evidence="6 7" key="1">
    <citation type="submission" date="2017-08" db="EMBL/GenBank/DDBJ databases">
        <title>Reclassification of Bisgaard taxon 37 and 44.</title>
        <authorList>
            <person name="Christensen H."/>
        </authorList>
    </citation>
    <scope>NUCLEOTIDE SEQUENCE [LARGE SCALE GENOMIC DNA]</scope>
    <source>
        <strain evidence="6 7">EEAB3T1</strain>
    </source>
</reference>
<evidence type="ECO:0000259" key="4">
    <source>
        <dbReference type="Pfam" id="PF00465"/>
    </source>
</evidence>
<evidence type="ECO:0000313" key="6">
    <source>
        <dbReference type="EMBL" id="RIY38713.1"/>
    </source>
</evidence>
<dbReference type="PANTHER" id="PTHR43633">
    <property type="entry name" value="ALCOHOL DEHYDROGENASE YQHD"/>
    <property type="match status" value="1"/>
</dbReference>
<dbReference type="GO" id="GO:0046872">
    <property type="term" value="F:metal ion binding"/>
    <property type="evidence" value="ECO:0007669"/>
    <property type="project" value="InterPro"/>
</dbReference>
<comment type="caution">
    <text evidence="6">The sequence shown here is derived from an EMBL/GenBank/DDBJ whole genome shotgun (WGS) entry which is preliminary data.</text>
</comment>
<dbReference type="Gene3D" id="3.40.50.1970">
    <property type="match status" value="1"/>
</dbReference>
<keyword evidence="3" id="KW-0560">Oxidoreductase</keyword>
<dbReference type="SUPFAM" id="SSF56796">
    <property type="entry name" value="Dehydroquinate synthase-like"/>
    <property type="match status" value="1"/>
</dbReference>
<feature type="domain" description="Alcohol dehydrogenase iron-type/glycerol dehydrogenase GldA" evidence="4">
    <location>
        <begin position="9"/>
        <end position="177"/>
    </location>
</feature>
<accession>A0A3A1YKB8</accession>
<dbReference type="EMBL" id="NRJF01000010">
    <property type="protein sequence ID" value="RIY38713.1"/>
    <property type="molecule type" value="Genomic_DNA"/>
</dbReference>
<dbReference type="RefSeq" id="WP_119534001.1">
    <property type="nucleotide sequence ID" value="NZ_NRJF01000010.1"/>
</dbReference>
<keyword evidence="7" id="KW-1185">Reference proteome</keyword>
<gene>
    <name evidence="6" type="ORF">CKF59_00350</name>
</gene>
<dbReference type="GO" id="GO:0008106">
    <property type="term" value="F:alcohol dehydrogenase (NADP+) activity"/>
    <property type="evidence" value="ECO:0007669"/>
    <property type="project" value="TreeGrafter"/>
</dbReference>
<dbReference type="InterPro" id="IPR001670">
    <property type="entry name" value="ADH_Fe/GldA"/>
</dbReference>
<dbReference type="CDD" id="cd08187">
    <property type="entry name" value="BDH"/>
    <property type="match status" value="1"/>
</dbReference>
<comment type="similarity">
    <text evidence="2">Belongs to the iron-containing alcohol dehydrogenase family.</text>
</comment>
<dbReference type="Pfam" id="PF25137">
    <property type="entry name" value="ADH_Fe_C"/>
    <property type="match status" value="1"/>
</dbReference>
<proteinExistence type="inferred from homology"/>
<dbReference type="OrthoDB" id="9815791at2"/>
<dbReference type="GO" id="GO:1990362">
    <property type="term" value="F:butanol dehydrogenase (NAD+) activity"/>
    <property type="evidence" value="ECO:0007669"/>
    <property type="project" value="InterPro"/>
</dbReference>
<dbReference type="GO" id="GO:1990002">
    <property type="term" value="F:methylglyoxal reductase (NADPH) (acetol producing) activity"/>
    <property type="evidence" value="ECO:0007669"/>
    <property type="project" value="TreeGrafter"/>
</dbReference>
<comment type="cofactor">
    <cofactor evidence="1">
        <name>Fe cation</name>
        <dbReference type="ChEBI" id="CHEBI:24875"/>
    </cofactor>
</comment>
<evidence type="ECO:0000256" key="2">
    <source>
        <dbReference type="ARBA" id="ARBA00007358"/>
    </source>
</evidence>
<dbReference type="Gene3D" id="1.20.1090.10">
    <property type="entry name" value="Dehydroquinate synthase-like - alpha domain"/>
    <property type="match status" value="1"/>
</dbReference>
<dbReference type="InterPro" id="IPR056798">
    <property type="entry name" value="ADH_Fe_C"/>
</dbReference>